<dbReference type="Gene3D" id="3.20.20.70">
    <property type="entry name" value="Aldolase class I"/>
    <property type="match status" value="1"/>
</dbReference>
<name>A0AA46U8T7_BACT4</name>
<evidence type="ECO:0000313" key="2">
    <source>
        <dbReference type="Proteomes" id="UP001156216"/>
    </source>
</evidence>
<protein>
    <submittedName>
        <fullName evidence="1">CXXX repeat peptide maturase</fullName>
    </submittedName>
</protein>
<sequence length="309" mass="36029">MIVLLDDTSVSYCHYSNAKTERKLIALSDLKEAVLFSMKRNLTIQFIYPDYALPPEYKDLIESVPHTKIASSSAIEKGIADIVVINNWQDLQDCSFDETTIYVWRTLKGDFFNHYNLIIGILEKVVRLNIIITDIETFDEEDFKAYQRVLNVISDSVEKIYNKKEVQLNLLTDRMMLEKMNNCNAGWESITFAPDGRFYICPAFYQEGLYSVGDLKSGLTIKNPLLYRLDHAPLCRNCDAYQCQRCIWLNNKTTLEVNTPSHEQCVVSHLERNASRTLLENIRQHRSFLPNQEIKEIDYLDPFDVRKEW</sequence>
<dbReference type="EMBL" id="CP083681">
    <property type="protein sequence ID" value="UYU70339.1"/>
    <property type="molecule type" value="Genomic_DNA"/>
</dbReference>
<dbReference type="NCBIfam" id="TIGR04119">
    <property type="entry name" value="CXXX_matur"/>
    <property type="match status" value="1"/>
</dbReference>
<dbReference type="InterPro" id="IPR058240">
    <property type="entry name" value="rSAM_sf"/>
</dbReference>
<accession>A0AA46U8T7</accession>
<dbReference type="SUPFAM" id="SSF102114">
    <property type="entry name" value="Radical SAM enzymes"/>
    <property type="match status" value="1"/>
</dbReference>
<dbReference type="InterPro" id="IPR013785">
    <property type="entry name" value="Aldolase_TIM"/>
</dbReference>
<dbReference type="InterPro" id="IPR026401">
    <property type="entry name" value="CXXX_matur"/>
</dbReference>
<dbReference type="Proteomes" id="UP001156216">
    <property type="component" value="Chromosome"/>
</dbReference>
<dbReference type="AlphaFoldDB" id="A0AA46U8T7"/>
<gene>
    <name evidence="1" type="ORF">KQP59_18960</name>
</gene>
<proteinExistence type="predicted"/>
<dbReference type="RefSeq" id="WP_229098044.1">
    <property type="nucleotide sequence ID" value="NZ_CP072242.1"/>
</dbReference>
<organism evidence="1 2">
    <name type="scientific">Bacteroides thetaiotaomicron</name>
    <dbReference type="NCBI Taxonomy" id="818"/>
    <lineage>
        <taxon>Bacteria</taxon>
        <taxon>Pseudomonadati</taxon>
        <taxon>Bacteroidota</taxon>
        <taxon>Bacteroidia</taxon>
        <taxon>Bacteroidales</taxon>
        <taxon>Bacteroidaceae</taxon>
        <taxon>Bacteroides</taxon>
    </lineage>
</organism>
<evidence type="ECO:0000313" key="1">
    <source>
        <dbReference type="EMBL" id="UYU70339.1"/>
    </source>
</evidence>
<reference evidence="1" key="1">
    <citation type="submission" date="2021-06" db="EMBL/GenBank/DDBJ databases">
        <title>Interrogation of the integrated mobile genetic elements in gut-associated Bacteroides with a consensus prediction approach.</title>
        <authorList>
            <person name="Campbell D.E."/>
            <person name="Leigh J.R."/>
            <person name="Kim T."/>
            <person name="England W."/>
            <person name="Whitaker R.J."/>
            <person name="Degnan P.H."/>
        </authorList>
    </citation>
    <scope>NUCLEOTIDE SEQUENCE</scope>
    <source>
        <strain evidence="1">VPI-BTDOT2</strain>
    </source>
</reference>